<keyword evidence="6" id="KW-1185">Reference proteome</keyword>
<dbReference type="Proteomes" id="UP000501690">
    <property type="component" value="Linkage Group LG2"/>
</dbReference>
<dbReference type="PANTHER" id="PTHR36710:SF13">
    <property type="entry name" value="PUTATIVE-RELATED"/>
    <property type="match status" value="1"/>
</dbReference>
<keyword evidence="1" id="KW-0732">Signal</keyword>
<dbReference type="Pfam" id="PF04043">
    <property type="entry name" value="PMEI"/>
    <property type="match status" value="1"/>
</dbReference>
<dbReference type="InterPro" id="IPR035513">
    <property type="entry name" value="Invertase/methylesterase_inhib"/>
</dbReference>
<reference evidence="5 6" key="1">
    <citation type="submission" date="2019-04" db="EMBL/GenBank/DDBJ databases">
        <title>An improved genome assembly and genetic linkage map for asparagus bean, Vigna unguiculata ssp. sesquipedialis.</title>
        <authorList>
            <person name="Xia Q."/>
            <person name="Zhang R."/>
            <person name="Dong Y."/>
        </authorList>
    </citation>
    <scope>NUCLEOTIDE SEQUENCE [LARGE SCALE GENOMIC DNA]</scope>
    <source>
        <tissue evidence="5">Leaf</tissue>
    </source>
</reference>
<dbReference type="PANTHER" id="PTHR36710">
    <property type="entry name" value="PECTINESTERASE INHIBITOR-LIKE"/>
    <property type="match status" value="1"/>
</dbReference>
<gene>
    <name evidence="5" type="ORF">DEO72_LG2g417</name>
</gene>
<keyword evidence="2" id="KW-1015">Disulfide bond</keyword>
<evidence type="ECO:0000259" key="4">
    <source>
        <dbReference type="Pfam" id="PF04043"/>
    </source>
</evidence>
<dbReference type="Gene3D" id="1.20.140.40">
    <property type="entry name" value="Invertase/pectin methylesterase inhibitor family protein"/>
    <property type="match status" value="1"/>
</dbReference>
<protein>
    <recommendedName>
        <fullName evidence="4">Pectinesterase inhibitor domain-containing protein</fullName>
    </recommendedName>
</protein>
<dbReference type="GO" id="GO:0004857">
    <property type="term" value="F:enzyme inhibitor activity"/>
    <property type="evidence" value="ECO:0007669"/>
    <property type="project" value="InterPro"/>
</dbReference>
<evidence type="ECO:0000256" key="1">
    <source>
        <dbReference type="ARBA" id="ARBA00022729"/>
    </source>
</evidence>
<evidence type="ECO:0000313" key="6">
    <source>
        <dbReference type="Proteomes" id="UP000501690"/>
    </source>
</evidence>
<comment type="similarity">
    <text evidence="3">Belongs to the PMEI family.</text>
</comment>
<dbReference type="InterPro" id="IPR052421">
    <property type="entry name" value="PCW_Enzyme_Inhibitor"/>
</dbReference>
<dbReference type="InterPro" id="IPR006501">
    <property type="entry name" value="Pectinesterase_inhib_dom"/>
</dbReference>
<name>A0A4D6KR18_VIGUN</name>
<dbReference type="SUPFAM" id="SSF101148">
    <property type="entry name" value="Plant invertase/pectin methylesterase inhibitor"/>
    <property type="match status" value="1"/>
</dbReference>
<sequence>MVNVIKTKANNALDKIHQLLQGSPEPGQKESLSSCAGRYKAILEADVAQAIAALQKGDPKFAEDGVNDAAVEATSCENSFSGKSPLTDENSATHDVAVTTGAIVRQLL</sequence>
<dbReference type="AlphaFoldDB" id="A0A4D6KR18"/>
<evidence type="ECO:0000313" key="5">
    <source>
        <dbReference type="EMBL" id="QCD80098.1"/>
    </source>
</evidence>
<dbReference type="EMBL" id="CP039346">
    <property type="protein sequence ID" value="QCD80098.1"/>
    <property type="molecule type" value="Genomic_DNA"/>
</dbReference>
<dbReference type="NCBIfam" id="TIGR01614">
    <property type="entry name" value="PME_inhib"/>
    <property type="match status" value="1"/>
</dbReference>
<proteinExistence type="inferred from homology"/>
<feature type="domain" description="Pectinesterase inhibitor" evidence="4">
    <location>
        <begin position="1"/>
        <end position="89"/>
    </location>
</feature>
<evidence type="ECO:0000256" key="2">
    <source>
        <dbReference type="ARBA" id="ARBA00023157"/>
    </source>
</evidence>
<evidence type="ECO:0000256" key="3">
    <source>
        <dbReference type="ARBA" id="ARBA00038471"/>
    </source>
</evidence>
<organism evidence="5 6">
    <name type="scientific">Vigna unguiculata</name>
    <name type="common">Cowpea</name>
    <dbReference type="NCBI Taxonomy" id="3917"/>
    <lineage>
        <taxon>Eukaryota</taxon>
        <taxon>Viridiplantae</taxon>
        <taxon>Streptophyta</taxon>
        <taxon>Embryophyta</taxon>
        <taxon>Tracheophyta</taxon>
        <taxon>Spermatophyta</taxon>
        <taxon>Magnoliopsida</taxon>
        <taxon>eudicotyledons</taxon>
        <taxon>Gunneridae</taxon>
        <taxon>Pentapetalae</taxon>
        <taxon>rosids</taxon>
        <taxon>fabids</taxon>
        <taxon>Fabales</taxon>
        <taxon>Fabaceae</taxon>
        <taxon>Papilionoideae</taxon>
        <taxon>50 kb inversion clade</taxon>
        <taxon>NPAAA clade</taxon>
        <taxon>indigoferoid/millettioid clade</taxon>
        <taxon>Phaseoleae</taxon>
        <taxon>Vigna</taxon>
    </lineage>
</organism>
<accession>A0A4D6KR18</accession>